<keyword evidence="3" id="KW-0411">Iron-sulfur</keyword>
<dbReference type="PROSITE" id="PS00198">
    <property type="entry name" value="4FE4S_FER_1"/>
    <property type="match status" value="1"/>
</dbReference>
<evidence type="ECO:0000313" key="5">
    <source>
        <dbReference type="EMBL" id="HJB90562.1"/>
    </source>
</evidence>
<dbReference type="Gene3D" id="3.30.70.20">
    <property type="match status" value="1"/>
</dbReference>
<evidence type="ECO:0000256" key="2">
    <source>
        <dbReference type="ARBA" id="ARBA00023004"/>
    </source>
</evidence>
<dbReference type="Proteomes" id="UP000886883">
    <property type="component" value="Unassembled WGS sequence"/>
</dbReference>
<protein>
    <submittedName>
        <fullName evidence="5">4Fe-4S binding protein</fullName>
    </submittedName>
</protein>
<organism evidence="5 6">
    <name type="scientific">Candidatus Eisenbergiella merdigallinarum</name>
    <dbReference type="NCBI Taxonomy" id="2838552"/>
    <lineage>
        <taxon>Bacteria</taxon>
        <taxon>Bacillati</taxon>
        <taxon>Bacillota</taxon>
        <taxon>Clostridia</taxon>
        <taxon>Lachnospirales</taxon>
        <taxon>Lachnospiraceae</taxon>
        <taxon>Eisenbergiella</taxon>
    </lineage>
</organism>
<keyword evidence="2" id="KW-0408">Iron</keyword>
<feature type="domain" description="4Fe-4S ferredoxin-type" evidence="4">
    <location>
        <begin position="156"/>
        <end position="185"/>
    </location>
</feature>
<proteinExistence type="predicted"/>
<evidence type="ECO:0000256" key="1">
    <source>
        <dbReference type="ARBA" id="ARBA00022723"/>
    </source>
</evidence>
<dbReference type="AlphaFoldDB" id="A0A9D2SDE8"/>
<sequence>MERETVKKILFSLGADLCGIANMDRFFDAPKGYHPCDDLPACKSVISFACRFPAGTLACKSNIPYTRSRNSITAKMDAMALDFCIEMEKHGVVCVPVPTNESQWDPDTGRWRSIVSQKHAAQAAGLGTIGRHSLLITPEFGSMVWLGMVLCEREFEPDELKEPLCNHCNLCVEACPVNALEQPEIRQQACFDFAFGEDSKTQVWRIACHKCRDVCPYNLGNRNSILQCRAEIQ</sequence>
<dbReference type="PANTHER" id="PTHR42827:SF1">
    <property type="entry name" value="IRON-SULFUR CLUSTER-BINDING PROTEIN"/>
    <property type="match status" value="1"/>
</dbReference>
<comment type="caution">
    <text evidence="5">The sequence shown here is derived from an EMBL/GenBank/DDBJ whole genome shotgun (WGS) entry which is preliminary data.</text>
</comment>
<evidence type="ECO:0000256" key="3">
    <source>
        <dbReference type="ARBA" id="ARBA00023014"/>
    </source>
</evidence>
<dbReference type="InterPro" id="IPR017900">
    <property type="entry name" value="4Fe4S_Fe_S_CS"/>
</dbReference>
<name>A0A9D2SDE8_9FIRM</name>
<keyword evidence="1" id="KW-0479">Metal-binding</keyword>
<evidence type="ECO:0000259" key="4">
    <source>
        <dbReference type="PROSITE" id="PS51379"/>
    </source>
</evidence>
<reference evidence="5" key="1">
    <citation type="journal article" date="2021" name="PeerJ">
        <title>Extensive microbial diversity within the chicken gut microbiome revealed by metagenomics and culture.</title>
        <authorList>
            <person name="Gilroy R."/>
            <person name="Ravi A."/>
            <person name="Getino M."/>
            <person name="Pursley I."/>
            <person name="Horton D.L."/>
            <person name="Alikhan N.F."/>
            <person name="Baker D."/>
            <person name="Gharbi K."/>
            <person name="Hall N."/>
            <person name="Watson M."/>
            <person name="Adriaenssens E.M."/>
            <person name="Foster-Nyarko E."/>
            <person name="Jarju S."/>
            <person name="Secka A."/>
            <person name="Antonio M."/>
            <person name="Oren A."/>
            <person name="Chaudhuri R.R."/>
            <person name="La Ragione R."/>
            <person name="Hildebrand F."/>
            <person name="Pallen M.J."/>
        </authorList>
    </citation>
    <scope>NUCLEOTIDE SEQUENCE</scope>
    <source>
        <strain evidence="5">USAMLcec3-2134</strain>
    </source>
</reference>
<dbReference type="GO" id="GO:0046872">
    <property type="term" value="F:metal ion binding"/>
    <property type="evidence" value="ECO:0007669"/>
    <property type="project" value="UniProtKB-KW"/>
</dbReference>
<dbReference type="EMBL" id="DWXE01000011">
    <property type="protein sequence ID" value="HJB90562.1"/>
    <property type="molecule type" value="Genomic_DNA"/>
</dbReference>
<dbReference type="InterPro" id="IPR017896">
    <property type="entry name" value="4Fe4S_Fe-S-bd"/>
</dbReference>
<dbReference type="GO" id="GO:0051536">
    <property type="term" value="F:iron-sulfur cluster binding"/>
    <property type="evidence" value="ECO:0007669"/>
    <property type="project" value="UniProtKB-KW"/>
</dbReference>
<reference evidence="5" key="2">
    <citation type="submission" date="2021-04" db="EMBL/GenBank/DDBJ databases">
        <authorList>
            <person name="Gilroy R."/>
        </authorList>
    </citation>
    <scope>NUCLEOTIDE SEQUENCE</scope>
    <source>
        <strain evidence="5">USAMLcec3-2134</strain>
    </source>
</reference>
<dbReference type="PANTHER" id="PTHR42827">
    <property type="entry name" value="IRON-SULFUR CLUSTER-BINDING PROTEIN-RELATED"/>
    <property type="match status" value="1"/>
</dbReference>
<dbReference type="SUPFAM" id="SSF46548">
    <property type="entry name" value="alpha-helical ferredoxin"/>
    <property type="match status" value="1"/>
</dbReference>
<gene>
    <name evidence="5" type="ORF">H9763_03725</name>
</gene>
<dbReference type="Pfam" id="PF13484">
    <property type="entry name" value="Fer4_16"/>
    <property type="match status" value="1"/>
</dbReference>
<accession>A0A9D2SDE8</accession>
<evidence type="ECO:0000313" key="6">
    <source>
        <dbReference type="Proteomes" id="UP000886883"/>
    </source>
</evidence>
<dbReference type="PROSITE" id="PS51379">
    <property type="entry name" value="4FE4S_FER_2"/>
    <property type="match status" value="1"/>
</dbReference>